<sequence>DGFECLLTEPEDRSWYRDGNDVIVELNRLLELTAK</sequence>
<gene>
    <name evidence="1" type="ORF">LCGC14_2183750</name>
</gene>
<comment type="caution">
    <text evidence="1">The sequence shown here is derived from an EMBL/GenBank/DDBJ whole genome shotgun (WGS) entry which is preliminary data.</text>
</comment>
<protein>
    <submittedName>
        <fullName evidence="1">Uncharacterized protein</fullName>
    </submittedName>
</protein>
<organism evidence="1">
    <name type="scientific">marine sediment metagenome</name>
    <dbReference type="NCBI Taxonomy" id="412755"/>
    <lineage>
        <taxon>unclassified sequences</taxon>
        <taxon>metagenomes</taxon>
        <taxon>ecological metagenomes</taxon>
    </lineage>
</organism>
<accession>A0A0F9DLI7</accession>
<proteinExistence type="predicted"/>
<reference evidence="1" key="1">
    <citation type="journal article" date="2015" name="Nature">
        <title>Complex archaea that bridge the gap between prokaryotes and eukaryotes.</title>
        <authorList>
            <person name="Spang A."/>
            <person name="Saw J.H."/>
            <person name="Jorgensen S.L."/>
            <person name="Zaremba-Niedzwiedzka K."/>
            <person name="Martijn J."/>
            <person name="Lind A.E."/>
            <person name="van Eijk R."/>
            <person name="Schleper C."/>
            <person name="Guy L."/>
            <person name="Ettema T.J."/>
        </authorList>
    </citation>
    <scope>NUCLEOTIDE SEQUENCE</scope>
</reference>
<feature type="non-terminal residue" evidence="1">
    <location>
        <position position="1"/>
    </location>
</feature>
<dbReference type="EMBL" id="LAZR01028445">
    <property type="protein sequence ID" value="KKL62588.1"/>
    <property type="molecule type" value="Genomic_DNA"/>
</dbReference>
<name>A0A0F9DLI7_9ZZZZ</name>
<dbReference type="AlphaFoldDB" id="A0A0F9DLI7"/>
<evidence type="ECO:0000313" key="1">
    <source>
        <dbReference type="EMBL" id="KKL62588.1"/>
    </source>
</evidence>